<evidence type="ECO:0000313" key="3">
    <source>
        <dbReference type="Proteomes" id="UP000244677"/>
    </source>
</evidence>
<protein>
    <recommendedName>
        <fullName evidence="4">Transmembrane protein</fullName>
    </recommendedName>
</protein>
<feature type="transmembrane region" description="Helical" evidence="1">
    <location>
        <begin position="153"/>
        <end position="170"/>
    </location>
</feature>
<feature type="transmembrane region" description="Helical" evidence="1">
    <location>
        <begin position="105"/>
        <end position="123"/>
    </location>
</feature>
<keyword evidence="3" id="KW-1185">Reference proteome</keyword>
<dbReference type="Proteomes" id="UP000244677">
    <property type="component" value="Chromosome"/>
</dbReference>
<accession>A0A2S1LME6</accession>
<keyword evidence="1" id="KW-1133">Transmembrane helix</keyword>
<dbReference type="AlphaFoldDB" id="A0A2S1LME6"/>
<gene>
    <name evidence="2" type="ORF">FK004_06645</name>
</gene>
<reference evidence="2 3" key="1">
    <citation type="submission" date="2017-04" db="EMBL/GenBank/DDBJ databases">
        <title>Complete genome sequence of Flavobacterium kingsejong AJ004.</title>
        <authorList>
            <person name="Lee P.C."/>
        </authorList>
    </citation>
    <scope>NUCLEOTIDE SEQUENCE [LARGE SCALE GENOMIC DNA]</scope>
    <source>
        <strain evidence="2 3">AJ004</strain>
    </source>
</reference>
<name>A0A2S1LME6_9FLAO</name>
<evidence type="ECO:0000256" key="1">
    <source>
        <dbReference type="SAM" id="Phobius"/>
    </source>
</evidence>
<organism evidence="2 3">
    <name type="scientific">Flavobacterium kingsejongi</name>
    <dbReference type="NCBI Taxonomy" id="1678728"/>
    <lineage>
        <taxon>Bacteria</taxon>
        <taxon>Pseudomonadati</taxon>
        <taxon>Bacteroidota</taxon>
        <taxon>Flavobacteriia</taxon>
        <taxon>Flavobacteriales</taxon>
        <taxon>Flavobacteriaceae</taxon>
        <taxon>Flavobacterium</taxon>
    </lineage>
</organism>
<proteinExistence type="predicted"/>
<feature type="transmembrane region" description="Helical" evidence="1">
    <location>
        <begin position="39"/>
        <end position="60"/>
    </location>
</feature>
<keyword evidence="1" id="KW-0472">Membrane</keyword>
<evidence type="ECO:0008006" key="4">
    <source>
        <dbReference type="Google" id="ProtNLM"/>
    </source>
</evidence>
<feature type="transmembrane region" description="Helical" evidence="1">
    <location>
        <begin position="81"/>
        <end position="99"/>
    </location>
</feature>
<evidence type="ECO:0000313" key="2">
    <source>
        <dbReference type="EMBL" id="AWG24930.1"/>
    </source>
</evidence>
<feature type="transmembrane region" description="Helical" evidence="1">
    <location>
        <begin position="182"/>
        <end position="200"/>
    </location>
</feature>
<feature type="transmembrane region" description="Helical" evidence="1">
    <location>
        <begin position="130"/>
        <end position="147"/>
    </location>
</feature>
<feature type="transmembrane region" description="Helical" evidence="1">
    <location>
        <begin position="7"/>
        <end position="27"/>
    </location>
</feature>
<dbReference type="EMBL" id="CP020919">
    <property type="protein sequence ID" value="AWG24930.1"/>
    <property type="molecule type" value="Genomic_DNA"/>
</dbReference>
<keyword evidence="1" id="KW-0812">Transmembrane</keyword>
<dbReference type="KEGG" id="fki:FK004_06645"/>
<dbReference type="RefSeq" id="WP_108736552.1">
    <property type="nucleotide sequence ID" value="NZ_CP020919.1"/>
</dbReference>
<sequence>MKRLLSFFSYLLHPLFIPVFTVLFYFFCGGRYFQYQDMYVVFIQIIILTILLPMAIYYFLMTFGKVTSIMLSDKAERRIPLAIYAVLLLVLIKKCITIGRFPELYFFFFASLISTVIALILVFMKRKASLHMIGIVSLTVFAIGISIHSQVRMNEIIAFLVVCIGLVASSRLEMKAHTYTELALGALTGLLPQLVLWYFWV</sequence>
<dbReference type="OrthoDB" id="9786064at2"/>